<feature type="coiled-coil region" evidence="1">
    <location>
        <begin position="147"/>
        <end position="209"/>
    </location>
</feature>
<protein>
    <submittedName>
        <fullName evidence="3">Uncharacterized protein</fullName>
    </submittedName>
</protein>
<name>A0A9N9PKT8_9HELO</name>
<keyword evidence="1" id="KW-0175">Coiled coil</keyword>
<evidence type="ECO:0000313" key="3">
    <source>
        <dbReference type="EMBL" id="CAG8957514.1"/>
    </source>
</evidence>
<reference evidence="3" key="1">
    <citation type="submission" date="2021-07" db="EMBL/GenBank/DDBJ databases">
        <authorList>
            <person name="Durling M."/>
        </authorList>
    </citation>
    <scope>NUCLEOTIDE SEQUENCE</scope>
</reference>
<proteinExistence type="predicted"/>
<dbReference type="OrthoDB" id="5328813at2759"/>
<accession>A0A9N9PKT8</accession>
<keyword evidence="4" id="KW-1185">Reference proteome</keyword>
<sequence>TSTHPEKKPRPLQHRTPAKSPIATPPRAALGRSREHADNASIKSCATGDGISIHTQNGSALEEMEDSAPSTISEKQEKDREKDKAMKTDKRDRIASLERELETMANEFEKELTLLSHKLTNERESSTFWQQKHTSLHQTYIETDTALRLLRSEVSALKERENQSKERDSEINMRVEGLVVDRDAFREAYEDAMEEVREKEELVSMLRGQVRGLKSWVSKGGRGGEEQVSDESVGEGWGRLSNGLQNWVIVNFRRVKVGTFYWSFMSVELSSIFIQPARQIRVWVKVGTSSVAVQLRTYKQLIDNVDINKPTLAEKEELLRLLPNYETLASTSKIHFIQSLVSRLLVDNIFTSYFVGISPDRAEELKKMEHFLRDYGPEESINQWRSTTLSLLRKSTPALLAPQTNALIATITTKLNDLLSSVSNSQPSESRDSSLRTLLISAIELSRLLRSQKAVFSVNMPVLEEHQRTMFESGEMEDVGGEDEEELIQREIRCVVFPGIVKWGDECGERGWLRNVVVKVKVLCLMD</sequence>
<feature type="region of interest" description="Disordered" evidence="2">
    <location>
        <begin position="1"/>
        <end position="91"/>
    </location>
</feature>
<evidence type="ECO:0000256" key="1">
    <source>
        <dbReference type="SAM" id="Coils"/>
    </source>
</evidence>
<dbReference type="EMBL" id="CAJVRL010000080">
    <property type="protein sequence ID" value="CAG8957514.1"/>
    <property type="molecule type" value="Genomic_DNA"/>
</dbReference>
<feature type="non-terminal residue" evidence="3">
    <location>
        <position position="527"/>
    </location>
</feature>
<evidence type="ECO:0000256" key="2">
    <source>
        <dbReference type="SAM" id="MobiDB-lite"/>
    </source>
</evidence>
<dbReference type="AlphaFoldDB" id="A0A9N9PKT8"/>
<dbReference type="Proteomes" id="UP000696280">
    <property type="component" value="Unassembled WGS sequence"/>
</dbReference>
<evidence type="ECO:0000313" key="4">
    <source>
        <dbReference type="Proteomes" id="UP000696280"/>
    </source>
</evidence>
<comment type="caution">
    <text evidence="3">The sequence shown here is derived from an EMBL/GenBank/DDBJ whole genome shotgun (WGS) entry which is preliminary data.</text>
</comment>
<gene>
    <name evidence="3" type="ORF">HYFRA_00010380</name>
</gene>
<organism evidence="3 4">
    <name type="scientific">Hymenoscyphus fraxineus</name>
    <dbReference type="NCBI Taxonomy" id="746836"/>
    <lineage>
        <taxon>Eukaryota</taxon>
        <taxon>Fungi</taxon>
        <taxon>Dikarya</taxon>
        <taxon>Ascomycota</taxon>
        <taxon>Pezizomycotina</taxon>
        <taxon>Leotiomycetes</taxon>
        <taxon>Helotiales</taxon>
        <taxon>Helotiaceae</taxon>
        <taxon>Hymenoscyphus</taxon>
    </lineage>
</organism>
<feature type="compositionally biased region" description="Basic and acidic residues" evidence="2">
    <location>
        <begin position="74"/>
        <end position="91"/>
    </location>
</feature>